<gene>
    <name evidence="1" type="ORF">OHV25_23015</name>
</gene>
<proteinExistence type="predicted"/>
<dbReference type="AlphaFoldDB" id="A0AAU2H2A6"/>
<organism evidence="1">
    <name type="scientific">Streptomyces sp. NBC_00060</name>
    <dbReference type="NCBI Taxonomy" id="2975636"/>
    <lineage>
        <taxon>Bacteria</taxon>
        <taxon>Bacillati</taxon>
        <taxon>Actinomycetota</taxon>
        <taxon>Actinomycetes</taxon>
        <taxon>Kitasatosporales</taxon>
        <taxon>Streptomycetaceae</taxon>
        <taxon>Streptomyces</taxon>
    </lineage>
</organism>
<name>A0AAU2H2A6_9ACTN</name>
<protein>
    <submittedName>
        <fullName evidence="1">Uncharacterized protein</fullName>
    </submittedName>
</protein>
<reference evidence="1" key="1">
    <citation type="submission" date="2022-10" db="EMBL/GenBank/DDBJ databases">
        <title>The complete genomes of actinobacterial strains from the NBC collection.</title>
        <authorList>
            <person name="Joergensen T.S."/>
            <person name="Alvarez Arevalo M."/>
            <person name="Sterndorff E.B."/>
            <person name="Faurdal D."/>
            <person name="Vuksanovic O."/>
            <person name="Mourched A.-S."/>
            <person name="Charusanti P."/>
            <person name="Shaw S."/>
            <person name="Blin K."/>
            <person name="Weber T."/>
        </authorList>
    </citation>
    <scope>NUCLEOTIDE SEQUENCE</scope>
    <source>
        <strain evidence="1">NBC_00060</strain>
    </source>
</reference>
<sequence length="119" mass="13946">MNTFSNSFTESLRQLKERDSTVADQVYTVALLHLPRIHDPSVDRDNGYLENRNTGEIYRARRAITPERRHTLLDQPDRADFNDAYNYVIGYRGDTPPGFYVCLLIHTRQLNFWNIAGLW</sequence>
<dbReference type="EMBL" id="CP108253">
    <property type="protein sequence ID" value="WTU42240.1"/>
    <property type="molecule type" value="Genomic_DNA"/>
</dbReference>
<evidence type="ECO:0000313" key="1">
    <source>
        <dbReference type="EMBL" id="WTU42240.1"/>
    </source>
</evidence>
<accession>A0AAU2H2A6</accession>